<dbReference type="GO" id="GO:0004519">
    <property type="term" value="F:endonuclease activity"/>
    <property type="evidence" value="ECO:0007669"/>
    <property type="project" value="UniProtKB-KW"/>
</dbReference>
<dbReference type="RefSeq" id="WP_146682064.1">
    <property type="nucleotide sequence ID" value="NZ_CP019646.1"/>
</dbReference>
<dbReference type="InterPro" id="IPR018573">
    <property type="entry name" value="Restrct_endonuc_II_AlwI"/>
</dbReference>
<sequence length="606" mass="70542">MRKPWSITTTLRNPNRLKDFLMVLHELNGLEWSKENQIKYQILLIKNRIYGYGSPQFYSDLPSELVDLINDLSKDISFEKAKDIFHLKQYKDPDMRGRQSINPLKKFGFVSIINGILNITELGKLFLYEESDPSEVFLKSFLKWQIPSPGSRDYSFNQGYDVKPFLATLHLINRVNEKETDKGGKPKGLSRKEFSLFVPTLVNHADIEEYAEKISSLRSLMNRLSKDEQKENFENYKRKFIGEFLNTSDESNISRVVNNLDDYSDNAIRYFRLTGYIHIRGNGYYVDLEPRRSVEIESLLGADNAAAFRFEDTEEYIGFMSDISLPKLPWETREKHLKIVSVLSDEIVKLENDLNQPNIAIKQLSKMSDANLKEYIAYLRKYRRELQGQKIYQESQKVEVIKSYINSFSNIYEMDNRALLLEKFSALSLNALNDAIKILPNYPVGDDNEPTNTAPGNMPDIECFYESFNSICEVTMLRNRDQWFNEGQPVMRHLRDFEDKYPDKKAYCLFIAPVIHRDTRNTFWTAAKYEYEGRKQKIIPLSFADFIEILNVLLGLKLKNSSMAHTSLVELFEDILDFVKTGNDSGAWINNIPTKIQNWKTRLLAG</sequence>
<reference evidence="2" key="1">
    <citation type="submission" date="2017-02" db="EMBL/GenBank/DDBJ databases">
        <title>Comparative genomics and description of representatives of a novel lineage of planctomycetes thriving in anoxic sediments.</title>
        <authorList>
            <person name="Spring S."/>
            <person name="Bunk B."/>
            <person name="Sproer C."/>
        </authorList>
    </citation>
    <scope>NUCLEOTIDE SEQUENCE [LARGE SCALE GENOMIC DNA]</scope>
    <source>
        <strain evidence="2">SM-Chi-D1</strain>
    </source>
</reference>
<keyword evidence="1" id="KW-0540">Nuclease</keyword>
<keyword evidence="1" id="KW-0378">Hydrolase</keyword>
<gene>
    <name evidence="1" type="ORF">SMSP2_00088</name>
</gene>
<dbReference type="AlphaFoldDB" id="A0A1Q2MAQ7"/>
<name>A0A1Q2MAQ7_9BACT</name>
<dbReference type="OrthoDB" id="5314016at2"/>
<dbReference type="Pfam" id="PF09491">
    <property type="entry name" value="RE_AlwI"/>
    <property type="match status" value="1"/>
</dbReference>
<dbReference type="Proteomes" id="UP000188181">
    <property type="component" value="Chromosome"/>
</dbReference>
<dbReference type="Gene3D" id="3.40.91.50">
    <property type="match status" value="1"/>
</dbReference>
<dbReference type="EMBL" id="CP019646">
    <property type="protein sequence ID" value="AQQ69754.1"/>
    <property type="molecule type" value="Genomic_DNA"/>
</dbReference>
<dbReference type="STRING" id="1851148.SMSP2_00088"/>
<dbReference type="REBASE" id="185716">
    <property type="entry name" value="PbaD1IIIP"/>
</dbReference>
<protein>
    <submittedName>
        <fullName evidence="1">AlwI restriction endonuclease</fullName>
    </submittedName>
</protein>
<accession>A0A1Q2MAQ7</accession>
<keyword evidence="1" id="KW-0255">Endonuclease</keyword>
<proteinExistence type="predicted"/>
<keyword evidence="2" id="KW-1185">Reference proteome</keyword>
<evidence type="ECO:0000313" key="2">
    <source>
        <dbReference type="Proteomes" id="UP000188181"/>
    </source>
</evidence>
<evidence type="ECO:0000313" key="1">
    <source>
        <dbReference type="EMBL" id="AQQ69754.1"/>
    </source>
</evidence>
<dbReference type="KEGG" id="pbas:SMSP2_00088"/>
<organism evidence="1 2">
    <name type="scientific">Limihaloglobus sulfuriphilus</name>
    <dbReference type="NCBI Taxonomy" id="1851148"/>
    <lineage>
        <taxon>Bacteria</taxon>
        <taxon>Pseudomonadati</taxon>
        <taxon>Planctomycetota</taxon>
        <taxon>Phycisphaerae</taxon>
        <taxon>Sedimentisphaerales</taxon>
        <taxon>Sedimentisphaeraceae</taxon>
        <taxon>Limihaloglobus</taxon>
    </lineage>
</organism>
<dbReference type="CDD" id="cd22316">
    <property type="entry name" value="BspD6I-like"/>
    <property type="match status" value="1"/>
</dbReference>